<evidence type="ECO:0000256" key="1">
    <source>
        <dbReference type="SAM" id="MobiDB-lite"/>
    </source>
</evidence>
<feature type="compositionally biased region" description="Basic residues" evidence="1">
    <location>
        <begin position="64"/>
        <end position="79"/>
    </location>
</feature>
<feature type="compositionally biased region" description="Basic residues" evidence="1">
    <location>
        <begin position="18"/>
        <end position="30"/>
    </location>
</feature>
<organism evidence="2">
    <name type="scientific">uncultured Gemmatimonadaceae bacterium</name>
    <dbReference type="NCBI Taxonomy" id="246130"/>
    <lineage>
        <taxon>Bacteria</taxon>
        <taxon>Pseudomonadati</taxon>
        <taxon>Gemmatimonadota</taxon>
        <taxon>Gemmatimonadia</taxon>
        <taxon>Gemmatimonadales</taxon>
        <taxon>Gemmatimonadaceae</taxon>
        <taxon>environmental samples</taxon>
    </lineage>
</organism>
<feature type="region of interest" description="Disordered" evidence="1">
    <location>
        <begin position="1"/>
        <end position="88"/>
    </location>
</feature>
<protein>
    <submittedName>
        <fullName evidence="2">Uncharacterized protein</fullName>
    </submittedName>
</protein>
<feature type="compositionally biased region" description="Basic residues" evidence="1">
    <location>
        <begin position="40"/>
        <end position="53"/>
    </location>
</feature>
<reference evidence="2" key="1">
    <citation type="submission" date="2020-02" db="EMBL/GenBank/DDBJ databases">
        <authorList>
            <person name="Meier V. D."/>
        </authorList>
    </citation>
    <scope>NUCLEOTIDE SEQUENCE</scope>
    <source>
        <strain evidence="2">AVDCRST_MAG40</strain>
    </source>
</reference>
<feature type="non-terminal residue" evidence="2">
    <location>
        <position position="1"/>
    </location>
</feature>
<name>A0A6J4KDY7_9BACT</name>
<feature type="non-terminal residue" evidence="2">
    <location>
        <position position="88"/>
    </location>
</feature>
<evidence type="ECO:0000313" key="2">
    <source>
        <dbReference type="EMBL" id="CAA9302199.1"/>
    </source>
</evidence>
<dbReference type="AlphaFoldDB" id="A0A6J4KDY7"/>
<gene>
    <name evidence="2" type="ORF">AVDCRST_MAG40-433</name>
</gene>
<accession>A0A6J4KDY7</accession>
<proteinExistence type="predicted"/>
<dbReference type="EMBL" id="CADCTX010000124">
    <property type="protein sequence ID" value="CAA9302199.1"/>
    <property type="molecule type" value="Genomic_DNA"/>
</dbReference>
<sequence>GAVGERRRGAAGGLRARAGLRLRGRRRGRAPPHERDGGHRVGRRRGRVRRGARARAPFGVDAVRRRRRSRRRSRAHARHTAGVVADVL</sequence>